<evidence type="ECO:0000313" key="22">
    <source>
        <dbReference type="Proteomes" id="UP000504612"/>
    </source>
</evidence>
<feature type="transmembrane region" description="Helical" evidence="19">
    <location>
        <begin position="2978"/>
        <end position="3000"/>
    </location>
</feature>
<keyword evidence="7 19" id="KW-1133">Transmembrane helix</keyword>
<evidence type="ECO:0000256" key="8">
    <source>
        <dbReference type="ARBA" id="ARBA00023136"/>
    </source>
</evidence>
<dbReference type="KEGG" id="nss:113419698"/>
<feature type="domain" description="PLAT" evidence="20">
    <location>
        <begin position="774"/>
        <end position="892"/>
    </location>
</feature>
<evidence type="ECO:0000256" key="3">
    <source>
        <dbReference type="ARBA" id="ARBA00007200"/>
    </source>
</evidence>
<evidence type="ECO:0000256" key="6">
    <source>
        <dbReference type="ARBA" id="ARBA00022729"/>
    </source>
</evidence>
<feature type="transmembrane region" description="Helical" evidence="19">
    <location>
        <begin position="938"/>
        <end position="956"/>
    </location>
</feature>
<evidence type="ECO:0000256" key="14">
    <source>
        <dbReference type="ARBA" id="ARBA00068425"/>
    </source>
</evidence>
<dbReference type="Gene3D" id="2.60.60.20">
    <property type="entry name" value="PLAT/LH2 domain"/>
    <property type="match status" value="2"/>
</dbReference>
<dbReference type="Proteomes" id="UP000504612">
    <property type="component" value="Unplaced"/>
</dbReference>
<keyword evidence="6" id="KW-0732">Signal</keyword>
<dbReference type="InterPro" id="IPR014010">
    <property type="entry name" value="REJ_dom"/>
</dbReference>
<feature type="transmembrane region" description="Helical" evidence="19">
    <location>
        <begin position="3355"/>
        <end position="3385"/>
    </location>
</feature>
<dbReference type="InterPro" id="IPR001024">
    <property type="entry name" value="PLAT/LH2_dom"/>
</dbReference>
<dbReference type="InterPro" id="IPR002859">
    <property type="entry name" value="PKD/REJ-like"/>
</dbReference>
<dbReference type="Pfam" id="PF08016">
    <property type="entry name" value="PKD_channel"/>
    <property type="match status" value="1"/>
</dbReference>
<reference evidence="23" key="1">
    <citation type="submission" date="2025-08" db="UniProtKB">
        <authorList>
            <consortium name="RefSeq"/>
        </authorList>
    </citation>
    <scope>IDENTIFICATION</scope>
</reference>
<evidence type="ECO:0000259" key="20">
    <source>
        <dbReference type="PROSITE" id="PS50095"/>
    </source>
</evidence>
<evidence type="ECO:0000256" key="4">
    <source>
        <dbReference type="ARBA" id="ARBA00022475"/>
    </source>
</evidence>
<feature type="transmembrane region" description="Helical" evidence="19">
    <location>
        <begin position="3420"/>
        <end position="3445"/>
    </location>
</feature>
<dbReference type="GO" id="GO:0005634">
    <property type="term" value="C:nucleus"/>
    <property type="evidence" value="ECO:0007669"/>
    <property type="project" value="UniProtKB-SubCell"/>
</dbReference>
<dbReference type="GO" id="GO:0005262">
    <property type="term" value="F:calcium channel activity"/>
    <property type="evidence" value="ECO:0007669"/>
    <property type="project" value="TreeGrafter"/>
</dbReference>
<dbReference type="SMART" id="SM00308">
    <property type="entry name" value="LH2"/>
    <property type="match status" value="2"/>
</dbReference>
<keyword evidence="10" id="KW-0539">Nucleus</keyword>
<sequence length="3527" mass="403830">MPGATETVFFFVRARPFLWPLLSLFCCFGGCPSTLAAQLHLMPPPLSITCAKPENRVYQQQDRPFQVSCLWDRYVVLHYSKAPKRNPKKGGTESLMPPLCHWYRDAIRVNWTTSWTGELMLGPGLSKESPHPPWANTRISVQCISASCLAPLCLYHNLSIEVVGQDIHLFQLQPRTFPLLERQPVRLGWCARLKSSAWHYYFKSQGGLPEDLLIPTNQHNEPLLLSDYPSAELYQVCMSYYSYHLTVQYPLRGTYIASVSYKPGPQISLSLDFFVEPALLFVFRVTSRLQRQSQGALSFSWNLQQLSPEIVAYQLLDTQGSLEWAHSYDYNPFGLHSHFCTVPTSHQTKETVVTSVYFRTSQRISERGTGRLDFSNRTLIFRTSRTSSISIRLNPQENTISTYIFSRAQGLYYSTQKGNLTNGLTENSSLCYVFYQQAGLSYLITVKFMRLQLFRFSLDLYLNRKGALFQSLEEKEMDIYVFNSTSSENSLSYIVWFIPVQHPLLQCEWAFNLHIFDSVGGRLVKNYSFAYNDQTRNAAHFLPDSALPFHPVSYAGFVARVKCTKSAKIPIVFTARFNIYALKVIESQIACQQKTCTIPKVRIHRAVNTKHILHYAQGTGFTLAADMRSHPIVRYQTAKFLRIAVFGAGCLALEGIQDQWKEETCSLGSQTSWSKIHCVCKTKKQATKSTRSVSRGPSEPGIRFLAGKLLLFPNQVDMKEYLLEPMGQNPVPGLIVLAIFLIYISLAVWVRRKDRSDIEEQIIDLPDNDPFHTMRYLVTIYTGSRPSAGTKADVFIELIGQNGSSDVHVLKHPSFPEILKNTCIDTFMLTTREDLGDLLSIHIWHNYCGFGPNWYLSRIKVLNVDTNKSWLFLCRKWLALGRRHYQIEWTFEVTDPQVPISRIDYVLIMFSYHWVQDHLWFSIFVRSLDSSWNRFQRLSCCLVILLTSLLVNTVIFNSKKEEQVFLLELQYLKSVTAGVLSALISTPVEWIAVGLFKYSMKGSSSQCNITKGQGKESFTCAPESPPNADIPWQSYQYMTYKPRTMEADEMVKLHDDLVELRASKNYQPIKEEDVTALQKKKMIQYLAYKWGGPPALFLPTSHHPYSSPCNHYCDGRLPHRCSSHFRHCQMVHYTHQGLCFPSFHVKQGPLVSLDMQVEPIILHLYSAHSTLLRIPHRTIRLFWNVSSAKSQRKTYSLVDAHSRWFWSTTYNPYALRNNYSIAPSPPSFGNKIVAHFSLVLEEAESGDLSGALDFSGAILSLRTRNQPLAYLTVNSWKNKAGIYFFTDRRGFSYLIKGSSSDLDIPSSAYYLFYQQQSLSYLITIEFVHQCWYRLSLHLYLNRKGVRLKSYSEKDVEIHIFNSGPSFVPSSVYIAWFIPLQNPLLQHKWTFHLQCLGVEKGDLLWNATYSYRDRVKNAARFISDLPFNPALYAGFIAQVNCTQIGQIRIILETNVSTYTSKILKSTVDCLQRLCFLKKVKIRESHYTNPRLSYSKKVSFNLSAHVEVNCPEPKQTHIIWRIYKVPDMKTGPDWSKPLNPPGVGKKDILILNIPADSLDEGLYLFNLTISLITMDTLEKVEDSDSVFVRIRSNRLWAVIAGGDLQMVGFSDRWILNGSASSDPDASQPFEGLTFTWYCSRRKADYTSMTLSKTGKCHPDQADLKWTASSEPVQTVLPRTLQENATYYFLLVVHKGERQGQAGQRVQVQPDAWLALNVTCIENCGRSVIPTERFCLFGKCLNCQRFNRPRFHWSLFSGNSSELQFDWASRTSTGRTNPYLCMKPLSLMHMAEDFRLVLKVSLEGREPLGYNYQFVVNIPPALGKCRLNPPTGIAFLTKFSVHCSGFRDQHLPLTYKVKVALDSMEMSTKRNSTLGTIVYFGDQSKSPPSFLPNGVPSKQYLLNLYVQVYDDLGAYSQITLLTTVHSPLKAKEPEAVLKELHSLTGGTSAPIPYFLNSGNYFSAGYFVHMVASALNDLEGLPGLHSSKTKLREILLNHLAGIPTTNIMEASHVISSILQITQEIGEINRKSQLLAVQKLKDVTDGLRRHNRENGSSKEIYDLGTAILAGLSNILKASLLKNPQSHRLMAEEIMSVTDMLVDLLLEGKVPGEHATIVGADDWTITLKKEEKWDISEPFAKRRDCQNCFYPKMKQVEYDQLPDDAVISTVLYDFDKNPFFWLPSSDDISTRVAGFKMAGIKSNGDVIEIVPDVAEMILTRNEEKTAVFEMTVERNQNFPGASGGFSFEVCRNSKDILIQIVTKLKLTFQVFIYVGLKLSHPPLAIFNVSYNKPAISKTKNSTGNDCLFQMPYIFCLSQTLLKSIFRGSKSEKQNISIVLQSDHFLGDHNSQRLGLALFTADCLYLDDAQTLWRQDKCHLGPQTTWRKLHCICAGKRRTARTVDQPTRGTSMGNVTFLAGKVTIHPNPAEMRKIQLAQIQKNPVIILTVVFIFLIYIFLAIWAMRKDKVDVESRAHTIVLPDNDPFDKVCYLVTIYTGSRIGAGTTATVFIQLIGDQAVSDVHCLSHPEHVPFLRGSINTFLLTTKNDLGDIYCLQAWHDNGGSSPSWFLSRVKVENMYTKQSWMFICQKWLALDKDNGLIERVFIVVQPLATLNKMDFFLISFAKDLADNHLWFSPFAHVCTGSFNRLQRLSCCLATLFCILLINMLFFKIDVDQQMYPGQLQYLRFLIIGIQSAFISIPLQMIITVLFKYSQKEPSDEKATETQQKVCSNLTTGNLRNWKELLRKCYLLETASKSPGPGFPDSSFAAASNPQNLTEHKNIRWRQTAKTRYNCTIPEGDANIISTEEEASQVGYTNINFNNNSMEKEADHQTRPLNTPSMLFFKRPQIVSWWNKYASWILVLVISASSSFSIILYGTSQDYKTSLEWLAASAISLLVSMVFLQTLNILFFSALKSLHPNSCKNIPWSIKESFLEIKLNEPRMNADDMRELHYDLVRMRGSKQYQPLEEDEITIFKKREKIRHQAFVFLKDVLCHFVFLILILNIAYSMENTTSFYYNQDMNSKLSKELFEVGKIKEIYLWLREVFLQLIHNPLKPTFLPDTWSKILGLPKMRQIRAQHSEKECFYPHSFVNKFVISKSHCLHKYGVDEEDRKNYLGSWKNPVNESVVNHLGNFTGFTYHKVRDPWRYNSYGERNVYEAGGYTFNFYPKETLSESVKRMASLEENSWLDENTWALIVEMTTFNFDTNLFCSISVIFEVSHLGPINTTLWIHSYKLPIFKQLDRREKFVFILVGYMLVFYIIDEFCVVEQQRLSYLKSVSNLINFGIKAVCCFFLLQLAFKFKLASSLIELYLHQPNQYIPFHKVSFVDKTLRITLGFLAFLIILKTLRYSRFFYDVRLAQRSILAALPGICSMALVVAVYFFVYMAFGYLVFGQYEWNYNTMTHSAQTIFSYCVSAFKDTAFRSNRALGGLFLASFMMVMICVLINLFQAVIMSAYEDMKQPVYEEPSDEAEVVNFLFHKIRQIWALITFRKVSTTDTELFNRVLFGLPERKNMHHLGLKARKINGKKMVYLVI</sequence>
<keyword evidence="23" id="KW-0675">Receptor</keyword>
<keyword evidence="9" id="KW-0325">Glycoprotein</keyword>
<dbReference type="Gene3D" id="1.10.287.70">
    <property type="match status" value="1"/>
</dbReference>
<dbReference type="GO" id="GO:0005509">
    <property type="term" value="F:calcium ion binding"/>
    <property type="evidence" value="ECO:0007669"/>
    <property type="project" value="InterPro"/>
</dbReference>
<evidence type="ECO:0000256" key="9">
    <source>
        <dbReference type="ARBA" id="ARBA00023180"/>
    </source>
</evidence>
<gene>
    <name evidence="23" type="primary">PKDREJ</name>
</gene>
<dbReference type="GeneID" id="113419698"/>
<dbReference type="PANTHER" id="PTHR10877">
    <property type="entry name" value="POLYCYSTIN FAMILY MEMBER"/>
    <property type="match status" value="1"/>
</dbReference>
<dbReference type="SUPFAM" id="SSF49723">
    <property type="entry name" value="Lipase/lipooxygenase domain (PLAT/LH2 domain)"/>
    <property type="match status" value="2"/>
</dbReference>
<dbReference type="FunFam" id="2.60.60.20:FF:000016">
    <property type="entry name" value="Polycystin family receptor for egg jelly"/>
    <property type="match status" value="1"/>
</dbReference>
<dbReference type="InterPro" id="IPR051223">
    <property type="entry name" value="Polycystin"/>
</dbReference>
<dbReference type="Pfam" id="PF02010">
    <property type="entry name" value="REJ"/>
    <property type="match status" value="1"/>
</dbReference>
<dbReference type="GO" id="GO:0050982">
    <property type="term" value="P:detection of mechanical stimulus"/>
    <property type="evidence" value="ECO:0007669"/>
    <property type="project" value="TreeGrafter"/>
</dbReference>
<evidence type="ECO:0000256" key="1">
    <source>
        <dbReference type="ARBA" id="ARBA00004123"/>
    </source>
</evidence>
<evidence type="ECO:0000313" key="23">
    <source>
        <dbReference type="RefSeq" id="XP_026535025.1"/>
    </source>
</evidence>
<comment type="function">
    <text evidence="12">Testis-specific protein that controls sperm transport and the timing of zona pellucida-evoked exocytosis of the sperm acrosome.</text>
</comment>
<dbReference type="CDD" id="cd01752">
    <property type="entry name" value="PLAT_polycystin"/>
    <property type="match status" value="1"/>
</dbReference>
<evidence type="ECO:0000256" key="10">
    <source>
        <dbReference type="ARBA" id="ARBA00023242"/>
    </source>
</evidence>
<keyword evidence="5 19" id="KW-0812">Transmembrane</keyword>
<feature type="domain" description="PLAT" evidence="20">
    <location>
        <begin position="2482"/>
        <end position="2599"/>
    </location>
</feature>
<evidence type="ECO:0000256" key="11">
    <source>
        <dbReference type="ARBA" id="ARBA00023329"/>
    </source>
</evidence>
<evidence type="ECO:0000256" key="19">
    <source>
        <dbReference type="SAM" id="Phobius"/>
    </source>
</evidence>
<keyword evidence="4" id="KW-1003">Cell membrane</keyword>
<protein>
    <recommendedName>
        <fullName evidence="14">Polycystin family receptor for egg jelly</fullName>
    </recommendedName>
    <alternativeName>
        <fullName evidence="15">PKD and REJ homolog</fullName>
    </alternativeName>
    <alternativeName>
        <fullName evidence="16">Polycystic kidney disease and receptor for egg jelly-related protein</fullName>
    </alternativeName>
</protein>
<evidence type="ECO:0000256" key="2">
    <source>
        <dbReference type="ARBA" id="ARBA00004651"/>
    </source>
</evidence>
<keyword evidence="11" id="KW-0968">Cytoplasmic vesicle</keyword>
<dbReference type="GO" id="GO:0005886">
    <property type="term" value="C:plasma membrane"/>
    <property type="evidence" value="ECO:0007669"/>
    <property type="project" value="UniProtKB-SubCell"/>
</dbReference>
<comment type="similarity">
    <text evidence="3">Belongs to the polycystin family.</text>
</comment>
<dbReference type="InterPro" id="IPR013122">
    <property type="entry name" value="PKD1_2_channel"/>
</dbReference>
<dbReference type="InterPro" id="IPR003915">
    <property type="entry name" value="PKD_2"/>
</dbReference>
<dbReference type="FunFam" id="1.10.287.70:FF:000141">
    <property type="entry name" value="Polycystin family receptor for egg jelly"/>
    <property type="match status" value="1"/>
</dbReference>
<keyword evidence="8 19" id="KW-0472">Membrane</keyword>
<evidence type="ECO:0000259" key="21">
    <source>
        <dbReference type="PROSITE" id="PS51111"/>
    </source>
</evidence>
<name>A0A6J1UX89_9SAUR</name>
<evidence type="ECO:0000256" key="16">
    <source>
        <dbReference type="ARBA" id="ARBA00082925"/>
    </source>
</evidence>
<dbReference type="PROSITE" id="PS50095">
    <property type="entry name" value="PLAT"/>
    <property type="match status" value="2"/>
</dbReference>
<organism evidence="22 23">
    <name type="scientific">Notechis scutatus</name>
    <name type="common">mainland tiger snake</name>
    <dbReference type="NCBI Taxonomy" id="8663"/>
    <lineage>
        <taxon>Eukaryota</taxon>
        <taxon>Metazoa</taxon>
        <taxon>Chordata</taxon>
        <taxon>Craniata</taxon>
        <taxon>Vertebrata</taxon>
        <taxon>Euteleostomi</taxon>
        <taxon>Lepidosauria</taxon>
        <taxon>Squamata</taxon>
        <taxon>Bifurcata</taxon>
        <taxon>Unidentata</taxon>
        <taxon>Episquamata</taxon>
        <taxon>Toxicofera</taxon>
        <taxon>Serpentes</taxon>
        <taxon>Colubroidea</taxon>
        <taxon>Elapidae</taxon>
        <taxon>Hydrophiinae</taxon>
        <taxon>Notechis</taxon>
    </lineage>
</organism>
<dbReference type="InterPro" id="IPR042060">
    <property type="entry name" value="PLAT_polycystin1"/>
</dbReference>
<keyword evidence="22" id="KW-1185">Reference proteome</keyword>
<dbReference type="RefSeq" id="XP_026535025.1">
    <property type="nucleotide sequence ID" value="XM_026679240.1"/>
</dbReference>
<dbReference type="InterPro" id="IPR036392">
    <property type="entry name" value="PLAT/LH2_dom_sf"/>
</dbReference>
<feature type="transmembrane region" description="Helical" evidence="19">
    <location>
        <begin position="2647"/>
        <end position="2665"/>
    </location>
</feature>
<accession>A0A6J1UX89</accession>
<evidence type="ECO:0000256" key="17">
    <source>
        <dbReference type="PIRSR" id="PIRSR603915-2"/>
    </source>
</evidence>
<feature type="transmembrane region" description="Helical" evidence="19">
    <location>
        <begin position="2437"/>
        <end position="2457"/>
    </location>
</feature>
<feature type="transmembrane region" description="Helical" evidence="19">
    <location>
        <begin position="2881"/>
        <end position="2907"/>
    </location>
</feature>
<evidence type="ECO:0000256" key="13">
    <source>
        <dbReference type="ARBA" id="ARBA00060440"/>
    </source>
</evidence>
<dbReference type="InterPro" id="IPR046791">
    <property type="entry name" value="Polycystin_dom"/>
</dbReference>
<dbReference type="PRINTS" id="PR01433">
    <property type="entry name" value="POLYCYSTIN2"/>
</dbReference>
<evidence type="ECO:0000256" key="7">
    <source>
        <dbReference type="ARBA" id="ARBA00022989"/>
    </source>
</evidence>
<dbReference type="Pfam" id="PF20519">
    <property type="entry name" value="Polycystin_dom"/>
    <property type="match status" value="1"/>
</dbReference>
<evidence type="ECO:0000256" key="5">
    <source>
        <dbReference type="ARBA" id="ARBA00022692"/>
    </source>
</evidence>
<feature type="transmembrane region" description="Helical" evidence="19">
    <location>
        <begin position="3271"/>
        <end position="3292"/>
    </location>
</feature>
<feature type="domain" description="REJ" evidence="21">
    <location>
        <begin position="1473"/>
        <end position="2171"/>
    </location>
</feature>
<evidence type="ECO:0000256" key="18">
    <source>
        <dbReference type="PROSITE-ProRule" id="PRU00152"/>
    </source>
</evidence>
<comment type="caution">
    <text evidence="18">Lacks conserved residue(s) required for the propagation of feature annotation.</text>
</comment>
<feature type="transmembrane region" description="Helical" evidence="19">
    <location>
        <begin position="3323"/>
        <end position="3343"/>
    </location>
</feature>
<dbReference type="GO" id="GO:0002080">
    <property type="term" value="C:acrosomal membrane"/>
    <property type="evidence" value="ECO:0007669"/>
    <property type="project" value="UniProtKB-SubCell"/>
</dbReference>
<dbReference type="PANTHER" id="PTHR10877:SF185">
    <property type="entry name" value="POLYCYSTIN FAMILY RECEPTOR FOR EGG JELLY"/>
    <property type="match status" value="1"/>
</dbReference>
<evidence type="ECO:0000256" key="15">
    <source>
        <dbReference type="ARBA" id="ARBA00077182"/>
    </source>
</evidence>
<feature type="transmembrane region" description="Helical" evidence="19">
    <location>
        <begin position="2849"/>
        <end position="2869"/>
    </location>
</feature>
<dbReference type="CTD" id="10343"/>
<comment type="subcellular location">
    <subcellularLocation>
        <location evidence="2">Cell membrane</location>
        <topology evidence="2">Multi-pass membrane protein</topology>
    </subcellularLocation>
    <subcellularLocation>
        <location evidence="13">Cytoplasmic vesicle</location>
        <location evidence="13">Secretory vesicle</location>
        <location evidence="13">Acrosome membrane</location>
        <topology evidence="13">Multi-pass membrane protein</topology>
    </subcellularLocation>
    <subcellularLocation>
        <location evidence="1">Nucleus</location>
    </subcellularLocation>
</comment>
<dbReference type="Pfam" id="PF01477">
    <property type="entry name" value="PLAT"/>
    <property type="match status" value="2"/>
</dbReference>
<proteinExistence type="inferred from homology"/>
<evidence type="ECO:0000256" key="12">
    <source>
        <dbReference type="ARBA" id="ARBA00057509"/>
    </source>
</evidence>
<dbReference type="PROSITE" id="PS51111">
    <property type="entry name" value="REJ"/>
    <property type="match status" value="1"/>
</dbReference>
<feature type="transmembrane region" description="Helical" evidence="19">
    <location>
        <begin position="2677"/>
        <end position="2703"/>
    </location>
</feature>
<feature type="transmembrane region" description="Helical" evidence="19">
    <location>
        <begin position="3240"/>
        <end position="3259"/>
    </location>
</feature>
<feature type="disulfide bond" evidence="17">
    <location>
        <begin position="3077"/>
        <end position="3094"/>
    </location>
</feature>
<feature type="transmembrane region" description="Helical" evidence="19">
    <location>
        <begin position="731"/>
        <end position="750"/>
    </location>
</feature>